<dbReference type="GO" id="GO:0005886">
    <property type="term" value="C:plasma membrane"/>
    <property type="evidence" value="ECO:0007669"/>
    <property type="project" value="UniProtKB-SubCell"/>
</dbReference>
<dbReference type="Proteomes" id="UP000297638">
    <property type="component" value="Unassembled WGS sequence"/>
</dbReference>
<gene>
    <name evidence="8" type="ORF">EXY26_05055</name>
</gene>
<evidence type="ECO:0000256" key="6">
    <source>
        <dbReference type="SAM" id="Phobius"/>
    </source>
</evidence>
<proteinExistence type="predicted"/>
<reference evidence="8 9" key="1">
    <citation type="submission" date="2019-03" db="EMBL/GenBank/DDBJ databases">
        <title>Glutamicibacter sp. LJH19 genome.</title>
        <authorList>
            <person name="Sinai Borker S."/>
            <person name="Kumar R."/>
        </authorList>
    </citation>
    <scope>NUCLEOTIDE SEQUENCE [LARGE SCALE GENOMIC DNA]</scope>
    <source>
        <strain evidence="8 9">LJH19</strain>
    </source>
</reference>
<sequence>METKRKFQDLPRGGQIAIIAAAIVELTLMITALRDLYKRPADQVRGPKPLWAMASMVNFLGPISYFAFGRRK</sequence>
<dbReference type="InterPro" id="IPR027379">
    <property type="entry name" value="CLS_N"/>
</dbReference>
<feature type="transmembrane region" description="Helical" evidence="6">
    <location>
        <begin position="50"/>
        <end position="68"/>
    </location>
</feature>
<evidence type="ECO:0000256" key="2">
    <source>
        <dbReference type="ARBA" id="ARBA00022475"/>
    </source>
</evidence>
<name>A0A4Y8TW75_9MICC</name>
<comment type="subcellular location">
    <subcellularLocation>
        <location evidence="1">Cell membrane</location>
        <topology evidence="1">Multi-pass membrane protein</topology>
    </subcellularLocation>
</comment>
<dbReference type="AlphaFoldDB" id="A0A4Y8TW75"/>
<dbReference type="Pfam" id="PF13396">
    <property type="entry name" value="PLDc_N"/>
    <property type="match status" value="1"/>
</dbReference>
<evidence type="ECO:0000313" key="8">
    <source>
        <dbReference type="EMBL" id="TFH56415.1"/>
    </source>
</evidence>
<evidence type="ECO:0000313" key="9">
    <source>
        <dbReference type="Proteomes" id="UP000297638"/>
    </source>
</evidence>
<evidence type="ECO:0000259" key="7">
    <source>
        <dbReference type="Pfam" id="PF13396"/>
    </source>
</evidence>
<dbReference type="RefSeq" id="WP_134779629.1">
    <property type="nucleotide sequence ID" value="NZ_JBQDVS010000174.1"/>
</dbReference>
<keyword evidence="5 6" id="KW-0472">Membrane</keyword>
<feature type="domain" description="Cardiolipin synthase N-terminal" evidence="7">
    <location>
        <begin position="28"/>
        <end position="70"/>
    </location>
</feature>
<feature type="transmembrane region" description="Helical" evidence="6">
    <location>
        <begin position="12"/>
        <end position="30"/>
    </location>
</feature>
<evidence type="ECO:0000256" key="3">
    <source>
        <dbReference type="ARBA" id="ARBA00022692"/>
    </source>
</evidence>
<keyword evidence="3 6" id="KW-0812">Transmembrane</keyword>
<keyword evidence="4 6" id="KW-1133">Transmembrane helix</keyword>
<protein>
    <submittedName>
        <fullName evidence="8">PLDc_N domain-containing protein</fullName>
    </submittedName>
</protein>
<keyword evidence="2" id="KW-1003">Cell membrane</keyword>
<evidence type="ECO:0000256" key="4">
    <source>
        <dbReference type="ARBA" id="ARBA00022989"/>
    </source>
</evidence>
<accession>A0A4Y8TW75</accession>
<organism evidence="8 9">
    <name type="scientific">Glutamicibacter arilaitensis</name>
    <dbReference type="NCBI Taxonomy" id="256701"/>
    <lineage>
        <taxon>Bacteria</taxon>
        <taxon>Bacillati</taxon>
        <taxon>Actinomycetota</taxon>
        <taxon>Actinomycetes</taxon>
        <taxon>Micrococcales</taxon>
        <taxon>Micrococcaceae</taxon>
        <taxon>Glutamicibacter</taxon>
    </lineage>
</organism>
<dbReference type="EMBL" id="SPDS01000001">
    <property type="protein sequence ID" value="TFH56415.1"/>
    <property type="molecule type" value="Genomic_DNA"/>
</dbReference>
<evidence type="ECO:0000256" key="1">
    <source>
        <dbReference type="ARBA" id="ARBA00004651"/>
    </source>
</evidence>
<evidence type="ECO:0000256" key="5">
    <source>
        <dbReference type="ARBA" id="ARBA00023136"/>
    </source>
</evidence>
<comment type="caution">
    <text evidence="8">The sequence shown here is derived from an EMBL/GenBank/DDBJ whole genome shotgun (WGS) entry which is preliminary data.</text>
</comment>